<evidence type="ECO:0000256" key="6">
    <source>
        <dbReference type="ARBA" id="ARBA00022741"/>
    </source>
</evidence>
<dbReference type="PROSITE" id="PS00107">
    <property type="entry name" value="PROTEIN_KINASE_ATP"/>
    <property type="match status" value="1"/>
</dbReference>
<proteinExistence type="inferred from homology"/>
<comment type="similarity">
    <text evidence="13">Belongs to the protein kinase superfamily.</text>
</comment>
<reference evidence="16 17" key="1">
    <citation type="journal article" date="2023" name="Hortic Res">
        <title>The complete reference genome for grapevine (Vitis vinifera L.) genetics and breeding.</title>
        <authorList>
            <person name="Shi X."/>
            <person name="Cao S."/>
            <person name="Wang X."/>
            <person name="Huang S."/>
            <person name="Wang Y."/>
            <person name="Liu Z."/>
            <person name="Liu W."/>
            <person name="Leng X."/>
            <person name="Peng Y."/>
            <person name="Wang N."/>
            <person name="Wang Y."/>
            <person name="Ma Z."/>
            <person name="Xu X."/>
            <person name="Zhang F."/>
            <person name="Xue H."/>
            <person name="Zhong H."/>
            <person name="Wang Y."/>
            <person name="Zhang K."/>
            <person name="Velt A."/>
            <person name="Avia K."/>
            <person name="Holtgrawe D."/>
            <person name="Grimplet J."/>
            <person name="Matus J.T."/>
            <person name="Ware D."/>
            <person name="Wu X."/>
            <person name="Wang H."/>
            <person name="Liu C."/>
            <person name="Fang Y."/>
            <person name="Rustenholz C."/>
            <person name="Cheng Z."/>
            <person name="Xiao H."/>
            <person name="Zhou Y."/>
        </authorList>
    </citation>
    <scope>NUCLEOTIDE SEQUENCE [LARGE SCALE GENOMIC DNA]</scope>
    <source>
        <strain evidence="17">cv. Pinot noir / PN40024</strain>
        <tissue evidence="16">Leaf</tissue>
    </source>
</reference>
<evidence type="ECO:0000256" key="8">
    <source>
        <dbReference type="ARBA" id="ARBA00022840"/>
    </source>
</evidence>
<dbReference type="Pfam" id="PF00069">
    <property type="entry name" value="Pkinase"/>
    <property type="match status" value="1"/>
</dbReference>
<dbReference type="InterPro" id="IPR017441">
    <property type="entry name" value="Protein_kinase_ATP_BS"/>
</dbReference>
<keyword evidence="10" id="KW-0472">Membrane</keyword>
<evidence type="ECO:0000256" key="1">
    <source>
        <dbReference type="ARBA" id="ARBA00004479"/>
    </source>
</evidence>
<keyword evidence="8 12" id="KW-0067">ATP-binding</keyword>
<dbReference type="PANTHER" id="PTHR27009">
    <property type="entry name" value="RUST RESISTANCE KINASE LR10-RELATED"/>
    <property type="match status" value="1"/>
</dbReference>
<evidence type="ECO:0000256" key="9">
    <source>
        <dbReference type="ARBA" id="ARBA00022989"/>
    </source>
</evidence>
<evidence type="ECO:0000256" key="10">
    <source>
        <dbReference type="ARBA" id="ARBA00023136"/>
    </source>
</evidence>
<evidence type="ECO:0000256" key="2">
    <source>
        <dbReference type="ARBA" id="ARBA00022527"/>
    </source>
</evidence>
<dbReference type="InterPro" id="IPR000719">
    <property type="entry name" value="Prot_kinase_dom"/>
</dbReference>
<evidence type="ECO:0000256" key="7">
    <source>
        <dbReference type="ARBA" id="ARBA00022777"/>
    </source>
</evidence>
<dbReference type="Gene3D" id="3.30.200.20">
    <property type="entry name" value="Phosphorylase Kinase, domain 1"/>
    <property type="match status" value="1"/>
</dbReference>
<evidence type="ECO:0000256" key="14">
    <source>
        <dbReference type="SAM" id="SignalP"/>
    </source>
</evidence>
<dbReference type="Proteomes" id="UP001227230">
    <property type="component" value="Chromosome 16"/>
</dbReference>
<keyword evidence="2 13" id="KW-0723">Serine/threonine-protein kinase</keyword>
<dbReference type="InterPro" id="IPR045874">
    <property type="entry name" value="LRK10/LRL21-25-like"/>
</dbReference>
<evidence type="ECO:0000313" key="16">
    <source>
        <dbReference type="EMBL" id="WKA07560.1"/>
    </source>
</evidence>
<dbReference type="SUPFAM" id="SSF56112">
    <property type="entry name" value="Protein kinase-like (PK-like)"/>
    <property type="match status" value="1"/>
</dbReference>
<dbReference type="SMART" id="SM00220">
    <property type="entry name" value="S_TKc"/>
    <property type="match status" value="1"/>
</dbReference>
<feature type="signal peptide" evidence="14">
    <location>
        <begin position="1"/>
        <end position="24"/>
    </location>
</feature>
<evidence type="ECO:0000256" key="11">
    <source>
        <dbReference type="ARBA" id="ARBA00023180"/>
    </source>
</evidence>
<dbReference type="PROSITE" id="PS00108">
    <property type="entry name" value="PROTEIN_KINASE_ST"/>
    <property type="match status" value="1"/>
</dbReference>
<gene>
    <name evidence="16" type="ORF">VitviT2T_025367</name>
</gene>
<comment type="subcellular location">
    <subcellularLocation>
        <location evidence="1">Membrane</location>
        <topology evidence="1">Single-pass type I membrane protein</topology>
    </subcellularLocation>
</comment>
<keyword evidence="4" id="KW-0812">Transmembrane</keyword>
<dbReference type="Gene3D" id="1.10.510.10">
    <property type="entry name" value="Transferase(Phosphotransferase) domain 1"/>
    <property type="match status" value="1"/>
</dbReference>
<evidence type="ECO:0000256" key="3">
    <source>
        <dbReference type="ARBA" id="ARBA00022679"/>
    </source>
</evidence>
<organism evidence="16 17">
    <name type="scientific">Vitis vinifera</name>
    <name type="common">Grape</name>
    <dbReference type="NCBI Taxonomy" id="29760"/>
    <lineage>
        <taxon>Eukaryota</taxon>
        <taxon>Viridiplantae</taxon>
        <taxon>Streptophyta</taxon>
        <taxon>Embryophyta</taxon>
        <taxon>Tracheophyta</taxon>
        <taxon>Spermatophyta</taxon>
        <taxon>Magnoliopsida</taxon>
        <taxon>eudicotyledons</taxon>
        <taxon>Gunneridae</taxon>
        <taxon>Pentapetalae</taxon>
        <taxon>rosids</taxon>
        <taxon>Vitales</taxon>
        <taxon>Vitaceae</taxon>
        <taxon>Viteae</taxon>
        <taxon>Vitis</taxon>
    </lineage>
</organism>
<evidence type="ECO:0000256" key="12">
    <source>
        <dbReference type="PROSITE-ProRule" id="PRU10141"/>
    </source>
</evidence>
<feature type="binding site" evidence="12">
    <location>
        <position position="89"/>
    </location>
    <ligand>
        <name>ATP</name>
        <dbReference type="ChEBI" id="CHEBI:30616"/>
    </ligand>
</feature>
<name>A0ABY9DLT1_VITVI</name>
<keyword evidence="11" id="KW-0325">Glycoprotein</keyword>
<keyword evidence="7" id="KW-0418">Kinase</keyword>
<evidence type="ECO:0000256" key="4">
    <source>
        <dbReference type="ARBA" id="ARBA00022692"/>
    </source>
</evidence>
<sequence length="316" mass="36173">MYASAIFGFFLLVLVIIMLSRVYSSDKVERDNRVTFKKFLEDYEALKPSRYSYADVKRITSQFKDKLGQGGYGTVYKGKLSDEVFVAVKILNNSQGNGEEFINEVAIMGTIHHVNIVRLIGFCADRFKRALIYEYLPNESLEKFIFSRAIKNYLLSWKKLQEIAIGIEKGIEYLHQGCDQRILHFDIKPHNILLDHNFNPKISDFGLAKLCSKEQSAVSMTVIRGTMGYIAPEVLSRNFGNVSYKSDVYSFGMLLLEMVGGRKNIDVSVESSSQVYFLEWIYNHLDIGEELHIRIEEERDVEIAKKLAIVGLSCIQ</sequence>
<keyword evidence="3" id="KW-0808">Transferase</keyword>
<accession>A0ABY9DLT1</accession>
<keyword evidence="9" id="KW-1133">Transmembrane helix</keyword>
<evidence type="ECO:0000256" key="5">
    <source>
        <dbReference type="ARBA" id="ARBA00022729"/>
    </source>
</evidence>
<evidence type="ECO:0000313" key="17">
    <source>
        <dbReference type="Proteomes" id="UP001227230"/>
    </source>
</evidence>
<evidence type="ECO:0000256" key="13">
    <source>
        <dbReference type="RuleBase" id="RU000304"/>
    </source>
</evidence>
<dbReference type="InterPro" id="IPR011009">
    <property type="entry name" value="Kinase-like_dom_sf"/>
</dbReference>
<feature type="chain" id="PRO_5045190672" description="Protein kinase domain-containing protein" evidence="14">
    <location>
        <begin position="25"/>
        <end position="316"/>
    </location>
</feature>
<feature type="domain" description="Protein kinase" evidence="15">
    <location>
        <begin position="61"/>
        <end position="316"/>
    </location>
</feature>
<keyword evidence="6 12" id="KW-0547">Nucleotide-binding</keyword>
<evidence type="ECO:0000259" key="15">
    <source>
        <dbReference type="PROSITE" id="PS50011"/>
    </source>
</evidence>
<dbReference type="EMBL" id="CP126663">
    <property type="protein sequence ID" value="WKA07560.1"/>
    <property type="molecule type" value="Genomic_DNA"/>
</dbReference>
<dbReference type="InterPro" id="IPR008271">
    <property type="entry name" value="Ser/Thr_kinase_AS"/>
</dbReference>
<protein>
    <recommendedName>
        <fullName evidence="15">Protein kinase domain-containing protein</fullName>
    </recommendedName>
</protein>
<keyword evidence="5 14" id="KW-0732">Signal</keyword>
<dbReference type="PROSITE" id="PS50011">
    <property type="entry name" value="PROTEIN_KINASE_DOM"/>
    <property type="match status" value="1"/>
</dbReference>
<keyword evidence="17" id="KW-1185">Reference proteome</keyword>